<dbReference type="AlphaFoldDB" id="A0A2U2ADT6"/>
<dbReference type="RefSeq" id="WP_109189476.1">
    <property type="nucleotide sequence ID" value="NZ_BMYA01000002.1"/>
</dbReference>
<evidence type="ECO:0000313" key="2">
    <source>
        <dbReference type="Proteomes" id="UP000245020"/>
    </source>
</evidence>
<organism evidence="1 2">
    <name type="scientific">Ignatzschineria ureiclastica</name>
    <dbReference type="NCBI Taxonomy" id="472582"/>
    <lineage>
        <taxon>Bacteria</taxon>
        <taxon>Pseudomonadati</taxon>
        <taxon>Pseudomonadota</taxon>
        <taxon>Gammaproteobacteria</taxon>
        <taxon>Cardiobacteriales</taxon>
        <taxon>Ignatzschineriaceae</taxon>
        <taxon>Ignatzschineria</taxon>
    </lineage>
</organism>
<reference evidence="2" key="1">
    <citation type="submission" date="2018-05" db="EMBL/GenBank/DDBJ databases">
        <title>Ignatzschineria dubaiensis sp. nov., isolated from necrotic foot tissues of dromedaries (Camelus dromedarius) and associated maggots in Dubai, United Arab Emirates.</title>
        <authorList>
            <person name="Tsang C.C."/>
            <person name="Tang J.Y.M."/>
            <person name="Fong J.Y.H."/>
            <person name="Kinne J."/>
            <person name="Lee H.H."/>
            <person name="Joseph M."/>
            <person name="Jose S."/>
            <person name="Schuster R.K."/>
            <person name="Tang Y."/>
            <person name="Sivakumar S."/>
            <person name="Chen J.H.K."/>
            <person name="Teng J.L.L."/>
            <person name="Lau S.K.P."/>
            <person name="Wernery U."/>
            <person name="Woo P.C.Y."/>
        </authorList>
    </citation>
    <scope>NUCLEOTIDE SEQUENCE [LARGE SCALE GENOMIC DNA]</scope>
    <source>
        <strain evidence="2">KCTC 22644</strain>
    </source>
</reference>
<sequence length="105" mass="12133">MMFPCTGCGLCCQRIGGVEALRDYDLGNGVCKYFSPTENNCKIYATRPLECRVDEMYKKVYSAQYSRIEFYKMNAQICNAMQEEAKVDEEYRVLITTTNSDNDFK</sequence>
<proteinExistence type="predicted"/>
<comment type="caution">
    <text evidence="1">The sequence shown here is derived from an EMBL/GenBank/DDBJ whole genome shotgun (WGS) entry which is preliminary data.</text>
</comment>
<dbReference type="OrthoDB" id="71604at2"/>
<name>A0A2U2ADT6_9GAMM</name>
<protein>
    <submittedName>
        <fullName evidence="1">YkgJ family cysteine cluster protein</fullName>
    </submittedName>
</protein>
<evidence type="ECO:0000313" key="1">
    <source>
        <dbReference type="EMBL" id="PWD80824.1"/>
    </source>
</evidence>
<dbReference type="Proteomes" id="UP000245020">
    <property type="component" value="Unassembled WGS sequence"/>
</dbReference>
<dbReference type="EMBL" id="QEWQ01000004">
    <property type="protein sequence ID" value="PWD80824.1"/>
    <property type="molecule type" value="Genomic_DNA"/>
</dbReference>
<keyword evidence="2" id="KW-1185">Reference proteome</keyword>
<gene>
    <name evidence="1" type="ORF">DC083_06880</name>
</gene>
<accession>A0A2U2ADT6</accession>